<evidence type="ECO:0000256" key="2">
    <source>
        <dbReference type="SAM" id="MobiDB-lite"/>
    </source>
</evidence>
<dbReference type="EMBL" id="MU856170">
    <property type="protein sequence ID" value="KAK3897427.1"/>
    <property type="molecule type" value="Genomic_DNA"/>
</dbReference>
<dbReference type="InterPro" id="IPR016197">
    <property type="entry name" value="Chromo-like_dom_sf"/>
</dbReference>
<dbReference type="InterPro" id="IPR000953">
    <property type="entry name" value="Chromo/chromo_shadow_dom"/>
</dbReference>
<dbReference type="SUPFAM" id="SSF54160">
    <property type="entry name" value="Chromo domain-like"/>
    <property type="match status" value="1"/>
</dbReference>
<dbReference type="CDD" id="cd00024">
    <property type="entry name" value="CD_CSD"/>
    <property type="match status" value="1"/>
</dbReference>
<feature type="compositionally biased region" description="Polar residues" evidence="2">
    <location>
        <begin position="180"/>
        <end position="199"/>
    </location>
</feature>
<sequence length="365" mass="40147">NRMCPTTPPQVAESRVRRTPTPPDEESAADLEPVDAEPRLPPQSPCSAASGRGVDPQQGFGSCEQRHPLAPDDGGEKNDEEGPTAPPQARESMAGLPTLPDGGGNVDHEPAGASPPMQPPASRDQAKQVSLQQNIGRRRRRQRCDTDDKEDCSPIVGSDAERGKDEDVVQPPRGKRRKVNTVTKKQARLRTNSPSQPAQQGPKRRQSQRRVSNPQSSGASALGEETPEAAFASFEEWPLEAVLKRVWVDGAATFQVEFTWNPCTIHGRHGRAPESPRRRSPAGRTSSAARALPSRVASTTQKVQGDEYFNVEEILEWRQGEKGLEYLVKWAGYGKKYNSWEPAAHFEQCLEILEQFHLEEGLPPP</sequence>
<accession>A0AAN6MAJ4</accession>
<dbReference type="SMART" id="SM00298">
    <property type="entry name" value="CHROMO"/>
    <property type="match status" value="1"/>
</dbReference>
<evidence type="ECO:0000259" key="3">
    <source>
        <dbReference type="PROSITE" id="PS50013"/>
    </source>
</evidence>
<dbReference type="Proteomes" id="UP001303889">
    <property type="component" value="Unassembled WGS sequence"/>
</dbReference>
<gene>
    <name evidence="4" type="ORF">C8A05DRAFT_19809</name>
</gene>
<dbReference type="PROSITE" id="PS50013">
    <property type="entry name" value="CHROMO_2"/>
    <property type="match status" value="1"/>
</dbReference>
<feature type="region of interest" description="Disordered" evidence="2">
    <location>
        <begin position="1"/>
        <end position="227"/>
    </location>
</feature>
<feature type="region of interest" description="Disordered" evidence="2">
    <location>
        <begin position="265"/>
        <end position="297"/>
    </location>
</feature>
<reference evidence="4" key="1">
    <citation type="journal article" date="2023" name="Mol. Phylogenet. Evol.">
        <title>Genome-scale phylogeny and comparative genomics of the fungal order Sordariales.</title>
        <authorList>
            <person name="Hensen N."/>
            <person name="Bonometti L."/>
            <person name="Westerberg I."/>
            <person name="Brannstrom I.O."/>
            <person name="Guillou S."/>
            <person name="Cros-Aarteil S."/>
            <person name="Calhoun S."/>
            <person name="Haridas S."/>
            <person name="Kuo A."/>
            <person name="Mondo S."/>
            <person name="Pangilinan J."/>
            <person name="Riley R."/>
            <person name="LaButti K."/>
            <person name="Andreopoulos B."/>
            <person name="Lipzen A."/>
            <person name="Chen C."/>
            <person name="Yan M."/>
            <person name="Daum C."/>
            <person name="Ng V."/>
            <person name="Clum A."/>
            <person name="Steindorff A."/>
            <person name="Ohm R.A."/>
            <person name="Martin F."/>
            <person name="Silar P."/>
            <person name="Natvig D.O."/>
            <person name="Lalanne C."/>
            <person name="Gautier V."/>
            <person name="Ament-Velasquez S.L."/>
            <person name="Kruys A."/>
            <person name="Hutchinson M.I."/>
            <person name="Powell A.J."/>
            <person name="Barry K."/>
            <person name="Miller A.N."/>
            <person name="Grigoriev I.V."/>
            <person name="Debuchy R."/>
            <person name="Gladieux P."/>
            <person name="Hiltunen Thoren M."/>
            <person name="Johannesson H."/>
        </authorList>
    </citation>
    <scope>NUCLEOTIDE SEQUENCE</scope>
    <source>
        <strain evidence="4">CBS 103.79</strain>
    </source>
</reference>
<evidence type="ECO:0000256" key="1">
    <source>
        <dbReference type="ARBA" id="ARBA00011353"/>
    </source>
</evidence>
<organism evidence="4 5">
    <name type="scientific">Staphylotrichum tortipilum</name>
    <dbReference type="NCBI Taxonomy" id="2831512"/>
    <lineage>
        <taxon>Eukaryota</taxon>
        <taxon>Fungi</taxon>
        <taxon>Dikarya</taxon>
        <taxon>Ascomycota</taxon>
        <taxon>Pezizomycotina</taxon>
        <taxon>Sordariomycetes</taxon>
        <taxon>Sordariomycetidae</taxon>
        <taxon>Sordariales</taxon>
        <taxon>Chaetomiaceae</taxon>
        <taxon>Staphylotrichum</taxon>
    </lineage>
</organism>
<feature type="domain" description="Chromo" evidence="3">
    <location>
        <begin position="309"/>
        <end position="365"/>
    </location>
</feature>
<keyword evidence="5" id="KW-1185">Reference proteome</keyword>
<dbReference type="AlphaFoldDB" id="A0AAN6MAJ4"/>
<dbReference type="GO" id="GO:0006338">
    <property type="term" value="P:chromatin remodeling"/>
    <property type="evidence" value="ECO:0007669"/>
    <property type="project" value="UniProtKB-ARBA"/>
</dbReference>
<feature type="compositionally biased region" description="Polar residues" evidence="2">
    <location>
        <begin position="209"/>
        <end position="219"/>
    </location>
</feature>
<feature type="compositionally biased region" description="Acidic residues" evidence="2">
    <location>
        <begin position="23"/>
        <end position="35"/>
    </location>
</feature>
<evidence type="ECO:0000313" key="4">
    <source>
        <dbReference type="EMBL" id="KAK3897427.1"/>
    </source>
</evidence>
<dbReference type="Pfam" id="PF00385">
    <property type="entry name" value="Chromo"/>
    <property type="match status" value="1"/>
</dbReference>
<feature type="compositionally biased region" description="Basic and acidic residues" evidence="2">
    <location>
        <begin position="64"/>
        <end position="77"/>
    </location>
</feature>
<dbReference type="InterPro" id="IPR023780">
    <property type="entry name" value="Chromo_domain"/>
</dbReference>
<reference evidence="4" key="2">
    <citation type="submission" date="2023-05" db="EMBL/GenBank/DDBJ databases">
        <authorList>
            <consortium name="Lawrence Berkeley National Laboratory"/>
            <person name="Steindorff A."/>
            <person name="Hensen N."/>
            <person name="Bonometti L."/>
            <person name="Westerberg I."/>
            <person name="Brannstrom I.O."/>
            <person name="Guillou S."/>
            <person name="Cros-Aarteil S."/>
            <person name="Calhoun S."/>
            <person name="Haridas S."/>
            <person name="Kuo A."/>
            <person name="Mondo S."/>
            <person name="Pangilinan J."/>
            <person name="Riley R."/>
            <person name="Labutti K."/>
            <person name="Andreopoulos B."/>
            <person name="Lipzen A."/>
            <person name="Chen C."/>
            <person name="Yanf M."/>
            <person name="Daum C."/>
            <person name="Ng V."/>
            <person name="Clum A."/>
            <person name="Ohm R."/>
            <person name="Martin F."/>
            <person name="Silar P."/>
            <person name="Natvig D."/>
            <person name="Lalanne C."/>
            <person name="Gautier V."/>
            <person name="Ament-Velasquez S.L."/>
            <person name="Kruys A."/>
            <person name="Hutchinson M.I."/>
            <person name="Powell A.J."/>
            <person name="Barry K."/>
            <person name="Miller A.N."/>
            <person name="Grigoriev I.V."/>
            <person name="Debuchy R."/>
            <person name="Gladieux P."/>
            <person name="Thoren M.H."/>
            <person name="Johannesson H."/>
        </authorList>
    </citation>
    <scope>NUCLEOTIDE SEQUENCE</scope>
    <source>
        <strain evidence="4">CBS 103.79</strain>
    </source>
</reference>
<comment type="subunit">
    <text evidence="1">Component of the NuA4 histone acetyltransferase complex.</text>
</comment>
<protein>
    <recommendedName>
        <fullName evidence="3">Chromo domain-containing protein</fullName>
    </recommendedName>
</protein>
<proteinExistence type="predicted"/>
<evidence type="ECO:0000313" key="5">
    <source>
        <dbReference type="Proteomes" id="UP001303889"/>
    </source>
</evidence>
<feature type="non-terminal residue" evidence="4">
    <location>
        <position position="1"/>
    </location>
</feature>
<name>A0AAN6MAJ4_9PEZI</name>
<comment type="caution">
    <text evidence="4">The sequence shown here is derived from an EMBL/GenBank/DDBJ whole genome shotgun (WGS) entry which is preliminary data.</text>
</comment>
<dbReference type="Gene3D" id="2.40.50.40">
    <property type="match status" value="1"/>
</dbReference>